<reference evidence="1 2" key="1">
    <citation type="journal article" date="2019" name="Int. J. Syst. Evol. Microbiol.">
        <title>The Global Catalogue of Microorganisms (GCM) 10K type strain sequencing project: providing services to taxonomists for standard genome sequencing and annotation.</title>
        <authorList>
            <consortium name="The Broad Institute Genomics Platform"/>
            <consortium name="The Broad Institute Genome Sequencing Center for Infectious Disease"/>
            <person name="Wu L."/>
            <person name="Ma J."/>
        </authorList>
    </citation>
    <scope>NUCLEOTIDE SEQUENCE [LARGE SCALE GENOMIC DNA]</scope>
    <source>
        <strain evidence="1 2">JCM 14283</strain>
    </source>
</reference>
<comment type="caution">
    <text evidence="1">The sequence shown here is derived from an EMBL/GenBank/DDBJ whole genome shotgun (WGS) entry which is preliminary data.</text>
</comment>
<dbReference type="RefSeq" id="WP_343993042.1">
    <property type="nucleotide sequence ID" value="NZ_BAAANB010000021.1"/>
</dbReference>
<dbReference type="EMBL" id="BAAANB010000021">
    <property type="protein sequence ID" value="GAA2037392.1"/>
    <property type="molecule type" value="Genomic_DNA"/>
</dbReference>
<evidence type="ECO:0000313" key="2">
    <source>
        <dbReference type="Proteomes" id="UP001501285"/>
    </source>
</evidence>
<proteinExistence type="predicted"/>
<keyword evidence="2" id="KW-1185">Reference proteome</keyword>
<evidence type="ECO:0000313" key="1">
    <source>
        <dbReference type="EMBL" id="GAA2037392.1"/>
    </source>
</evidence>
<accession>A0ABN2UJE1</accession>
<sequence length="64" mass="6643">MAQAHESISNIESAINELTKNISTEDLGAAQIFNLAAAVNQLAEARAWLVTASQPHGGTSVSHG</sequence>
<name>A0ABN2UJE1_9MICO</name>
<gene>
    <name evidence="1" type="ORF">GCM10009740_31500</name>
</gene>
<organism evidence="1 2">
    <name type="scientific">Terrabacter terrae</name>
    <dbReference type="NCBI Taxonomy" id="318434"/>
    <lineage>
        <taxon>Bacteria</taxon>
        <taxon>Bacillati</taxon>
        <taxon>Actinomycetota</taxon>
        <taxon>Actinomycetes</taxon>
        <taxon>Micrococcales</taxon>
        <taxon>Intrasporangiaceae</taxon>
        <taxon>Terrabacter</taxon>
    </lineage>
</organism>
<dbReference type="Proteomes" id="UP001501285">
    <property type="component" value="Unassembled WGS sequence"/>
</dbReference>
<protein>
    <submittedName>
        <fullName evidence="1">Uncharacterized protein</fullName>
    </submittedName>
</protein>